<organism evidence="1 2">
    <name type="scientific">Geodermatophilus dictyosporus</name>
    <dbReference type="NCBI Taxonomy" id="1523247"/>
    <lineage>
        <taxon>Bacteria</taxon>
        <taxon>Bacillati</taxon>
        <taxon>Actinomycetota</taxon>
        <taxon>Actinomycetes</taxon>
        <taxon>Geodermatophilales</taxon>
        <taxon>Geodermatophilaceae</taxon>
        <taxon>Geodermatophilus</taxon>
    </lineage>
</organism>
<accession>A0A1I5QJW3</accession>
<reference evidence="2" key="1">
    <citation type="submission" date="2016-10" db="EMBL/GenBank/DDBJ databases">
        <authorList>
            <person name="Varghese N."/>
            <person name="Submissions S."/>
        </authorList>
    </citation>
    <scope>NUCLEOTIDE SEQUENCE [LARGE SCALE GENOMIC DNA]</scope>
    <source>
        <strain evidence="2">DSM 44208</strain>
    </source>
</reference>
<dbReference type="EMBL" id="FOWQ01000005">
    <property type="protein sequence ID" value="SFP46604.1"/>
    <property type="molecule type" value="Genomic_DNA"/>
</dbReference>
<gene>
    <name evidence="1" type="ORF">SAMN05660464_3193</name>
</gene>
<evidence type="ECO:0000313" key="1">
    <source>
        <dbReference type="EMBL" id="SFP46604.1"/>
    </source>
</evidence>
<evidence type="ECO:0000313" key="2">
    <source>
        <dbReference type="Proteomes" id="UP000198857"/>
    </source>
</evidence>
<dbReference type="STRING" id="1523247.SAMN05660464_3193"/>
<proteinExistence type="predicted"/>
<dbReference type="RefSeq" id="WP_136697290.1">
    <property type="nucleotide sequence ID" value="NZ_FOWQ01000005.1"/>
</dbReference>
<name>A0A1I5QJW3_9ACTN</name>
<dbReference type="AlphaFoldDB" id="A0A1I5QJW3"/>
<protein>
    <submittedName>
        <fullName evidence="1">Uncharacterized protein</fullName>
    </submittedName>
</protein>
<dbReference type="Proteomes" id="UP000198857">
    <property type="component" value="Unassembled WGS sequence"/>
</dbReference>
<keyword evidence="2" id="KW-1185">Reference proteome</keyword>
<sequence>MPGAEDYSLTLVSRDERLAVTSTWPTAGRTTGPCQWEAEYWLPRSEWNSVQLRLTWPFIGLDEEVPLSEDALTEASGNVVVVHC</sequence>